<organism evidence="2 3">
    <name type="scientific">Trametes coccinea (strain BRFM310)</name>
    <name type="common">Pycnoporus coccineus</name>
    <dbReference type="NCBI Taxonomy" id="1353009"/>
    <lineage>
        <taxon>Eukaryota</taxon>
        <taxon>Fungi</taxon>
        <taxon>Dikarya</taxon>
        <taxon>Basidiomycota</taxon>
        <taxon>Agaricomycotina</taxon>
        <taxon>Agaricomycetes</taxon>
        <taxon>Polyporales</taxon>
        <taxon>Polyporaceae</taxon>
        <taxon>Trametes</taxon>
    </lineage>
</organism>
<reference evidence="2 3" key="1">
    <citation type="journal article" date="2015" name="Biotechnol. Biofuels">
        <title>Enhanced degradation of softwood versus hardwood by the white-rot fungus Pycnoporus coccineus.</title>
        <authorList>
            <person name="Couturier M."/>
            <person name="Navarro D."/>
            <person name="Chevret D."/>
            <person name="Henrissat B."/>
            <person name="Piumi F."/>
            <person name="Ruiz-Duenas F.J."/>
            <person name="Martinez A.T."/>
            <person name="Grigoriev I.V."/>
            <person name="Riley R."/>
            <person name="Lipzen A."/>
            <person name="Berrin J.G."/>
            <person name="Master E.R."/>
            <person name="Rosso M.N."/>
        </authorList>
    </citation>
    <scope>NUCLEOTIDE SEQUENCE [LARGE SCALE GENOMIC DNA]</scope>
    <source>
        <strain evidence="2 3">BRFM310</strain>
    </source>
</reference>
<dbReference type="Proteomes" id="UP000193067">
    <property type="component" value="Unassembled WGS sequence"/>
</dbReference>
<dbReference type="EMBL" id="KZ084117">
    <property type="protein sequence ID" value="OSD00678.1"/>
    <property type="molecule type" value="Genomic_DNA"/>
</dbReference>
<keyword evidence="3" id="KW-1185">Reference proteome</keyword>
<evidence type="ECO:0000256" key="1">
    <source>
        <dbReference type="SAM" id="MobiDB-lite"/>
    </source>
</evidence>
<evidence type="ECO:0000313" key="3">
    <source>
        <dbReference type="Proteomes" id="UP000193067"/>
    </source>
</evidence>
<evidence type="ECO:0000313" key="2">
    <source>
        <dbReference type="EMBL" id="OSD00678.1"/>
    </source>
</evidence>
<feature type="non-terminal residue" evidence="2">
    <location>
        <position position="113"/>
    </location>
</feature>
<accession>A0A1Y2IHT0</accession>
<dbReference type="OrthoDB" id="2723610at2759"/>
<dbReference type="AlphaFoldDB" id="A0A1Y2IHT0"/>
<feature type="non-terminal residue" evidence="2">
    <location>
        <position position="1"/>
    </location>
</feature>
<name>A0A1Y2IHT0_TRAC3</name>
<sequence>PKTVMHWTPHGYARSIVHGRGQCLDGWPNDPKGENIPFGDPSSIPGGRRIISRLLDLWKLGILHFRPATDEERRLAWRNPRAVLPGKPTKRPLHRSLGPFGRNDIGRPRSQPK</sequence>
<proteinExistence type="predicted"/>
<protein>
    <submittedName>
        <fullName evidence="2">Uncharacterized protein</fullName>
    </submittedName>
</protein>
<dbReference type="STRING" id="1353009.A0A1Y2IHT0"/>
<feature type="region of interest" description="Disordered" evidence="1">
    <location>
        <begin position="79"/>
        <end position="113"/>
    </location>
</feature>
<gene>
    <name evidence="2" type="ORF">PYCCODRAFT_1346777</name>
</gene>